<dbReference type="InterPro" id="IPR000847">
    <property type="entry name" value="LysR_HTH_N"/>
</dbReference>
<evidence type="ECO:0000313" key="7">
    <source>
        <dbReference type="Proteomes" id="UP000832097"/>
    </source>
</evidence>
<feature type="domain" description="HTH lysR-type" evidence="5">
    <location>
        <begin position="31"/>
        <end position="88"/>
    </location>
</feature>
<dbReference type="Gene3D" id="3.40.190.10">
    <property type="entry name" value="Periplasmic binding protein-like II"/>
    <property type="match status" value="2"/>
</dbReference>
<dbReference type="PROSITE" id="PS50931">
    <property type="entry name" value="HTH_LYSR"/>
    <property type="match status" value="1"/>
</dbReference>
<proteinExistence type="inferred from homology"/>
<sequence length="325" mass="35316">MTIMVTMLACVHRVEKDRFGRDSYPGGMNQVESRPLRYFVAVAEELNFTRAAERLGIASPALSRAVSALEADLGVRLFERSTRRVALTEVGVELLVEARTALGALDAATERARRSARVRGGKLVLAVKADVEGGLLEEVLSRYDAEQPSVPLEVVFTGWREQPALVRSGEADVTIVVEPFDTEGLDSEPLLSEPQLLALPADHPLAGRHGIHLTDLEAEHHPAAPGSHVYVPRGGGLPPFGDLTQMLRQIELGRMLALLPASVAERNTRSQLEWRPVVDAPPATFAVAWPERSSSLSVAAFVRIALAVAADRTRITNDRSRTAHP</sequence>
<dbReference type="PANTHER" id="PTHR30346">
    <property type="entry name" value="TRANSCRIPTIONAL DUAL REGULATOR HCAR-RELATED"/>
    <property type="match status" value="1"/>
</dbReference>
<keyword evidence="7" id="KW-1185">Reference proteome</keyword>
<name>A0ABY4C761_9MICO</name>
<evidence type="ECO:0000256" key="1">
    <source>
        <dbReference type="ARBA" id="ARBA00009437"/>
    </source>
</evidence>
<dbReference type="InterPro" id="IPR005119">
    <property type="entry name" value="LysR_subst-bd"/>
</dbReference>
<dbReference type="EMBL" id="CP094528">
    <property type="protein sequence ID" value="UOE45838.1"/>
    <property type="molecule type" value="Genomic_DNA"/>
</dbReference>
<dbReference type="InterPro" id="IPR036390">
    <property type="entry name" value="WH_DNA-bd_sf"/>
</dbReference>
<dbReference type="SUPFAM" id="SSF53850">
    <property type="entry name" value="Periplasmic binding protein-like II"/>
    <property type="match status" value="1"/>
</dbReference>
<evidence type="ECO:0000256" key="2">
    <source>
        <dbReference type="ARBA" id="ARBA00023015"/>
    </source>
</evidence>
<evidence type="ECO:0000313" key="6">
    <source>
        <dbReference type="EMBL" id="UOE45838.1"/>
    </source>
</evidence>
<dbReference type="Gene3D" id="1.10.10.10">
    <property type="entry name" value="Winged helix-like DNA-binding domain superfamily/Winged helix DNA-binding domain"/>
    <property type="match status" value="1"/>
</dbReference>
<accession>A0ABY4C761</accession>
<dbReference type="PANTHER" id="PTHR30346:SF0">
    <property type="entry name" value="HCA OPERON TRANSCRIPTIONAL ACTIVATOR HCAR"/>
    <property type="match status" value="1"/>
</dbReference>
<dbReference type="Pfam" id="PF00126">
    <property type="entry name" value="HTH_1"/>
    <property type="match status" value="1"/>
</dbReference>
<organism evidence="6 7">
    <name type="scientific">Agromyces larvae</name>
    <dbReference type="NCBI Taxonomy" id="2929802"/>
    <lineage>
        <taxon>Bacteria</taxon>
        <taxon>Bacillati</taxon>
        <taxon>Actinomycetota</taxon>
        <taxon>Actinomycetes</taxon>
        <taxon>Micrococcales</taxon>
        <taxon>Microbacteriaceae</taxon>
        <taxon>Agromyces</taxon>
    </lineage>
</organism>
<dbReference type="Pfam" id="PF03466">
    <property type="entry name" value="LysR_substrate"/>
    <property type="match status" value="1"/>
</dbReference>
<dbReference type="RefSeq" id="WP_243558493.1">
    <property type="nucleotide sequence ID" value="NZ_CP094528.1"/>
</dbReference>
<evidence type="ECO:0000259" key="5">
    <source>
        <dbReference type="PROSITE" id="PS50931"/>
    </source>
</evidence>
<comment type="similarity">
    <text evidence="1">Belongs to the LysR transcriptional regulatory family.</text>
</comment>
<evidence type="ECO:0000256" key="3">
    <source>
        <dbReference type="ARBA" id="ARBA00023125"/>
    </source>
</evidence>
<gene>
    <name evidence="6" type="ORF">MTO99_08875</name>
</gene>
<keyword evidence="4" id="KW-0804">Transcription</keyword>
<reference evidence="6 7" key="1">
    <citation type="submission" date="2022-03" db="EMBL/GenBank/DDBJ databases">
        <title>Mucilaginibacter sp. isolated from the gut of Protaetia brevitarsis seulensis larvae.</title>
        <authorList>
            <person name="Won M."/>
            <person name="Kim S.-J."/>
            <person name="Kwon S.-W."/>
        </authorList>
    </citation>
    <scope>NUCLEOTIDE SEQUENCE [LARGE SCALE GENOMIC DNA]</scope>
    <source>
        <strain evidence="6 7">CFWR-12</strain>
    </source>
</reference>
<dbReference type="PRINTS" id="PR00039">
    <property type="entry name" value="HTHLYSR"/>
</dbReference>
<evidence type="ECO:0000256" key="4">
    <source>
        <dbReference type="ARBA" id="ARBA00023163"/>
    </source>
</evidence>
<keyword evidence="2" id="KW-0805">Transcription regulation</keyword>
<dbReference type="Proteomes" id="UP000832097">
    <property type="component" value="Chromosome"/>
</dbReference>
<protein>
    <submittedName>
        <fullName evidence="6">LysR family transcriptional regulator</fullName>
    </submittedName>
</protein>
<dbReference type="InterPro" id="IPR036388">
    <property type="entry name" value="WH-like_DNA-bd_sf"/>
</dbReference>
<keyword evidence="3" id="KW-0238">DNA-binding</keyword>
<dbReference type="SUPFAM" id="SSF46785">
    <property type="entry name" value="Winged helix' DNA-binding domain"/>
    <property type="match status" value="1"/>
</dbReference>